<reference evidence="2" key="1">
    <citation type="journal article" date="2015" name="Nature">
        <title>Complex archaea that bridge the gap between prokaryotes and eukaryotes.</title>
        <authorList>
            <person name="Spang A."/>
            <person name="Saw J.H."/>
            <person name="Jorgensen S.L."/>
            <person name="Zaremba-Niedzwiedzka K."/>
            <person name="Martijn J."/>
            <person name="Lind A.E."/>
            <person name="van Eijk R."/>
            <person name="Schleper C."/>
            <person name="Guy L."/>
            <person name="Ettema T.J."/>
        </authorList>
    </citation>
    <scope>NUCLEOTIDE SEQUENCE</scope>
</reference>
<organism evidence="2">
    <name type="scientific">marine sediment metagenome</name>
    <dbReference type="NCBI Taxonomy" id="412755"/>
    <lineage>
        <taxon>unclassified sequences</taxon>
        <taxon>metagenomes</taxon>
        <taxon>ecological metagenomes</taxon>
    </lineage>
</organism>
<evidence type="ECO:0000313" key="2">
    <source>
        <dbReference type="EMBL" id="KKL45041.1"/>
    </source>
</evidence>
<name>A0A0F9CUA3_9ZZZZ</name>
<gene>
    <name evidence="2" type="ORF">LCGC14_2359670</name>
</gene>
<dbReference type="AlphaFoldDB" id="A0A0F9CUA3"/>
<proteinExistence type="predicted"/>
<protein>
    <submittedName>
        <fullName evidence="2">Uncharacterized protein</fullName>
    </submittedName>
</protein>
<accession>A0A0F9CUA3</accession>
<dbReference type="EMBL" id="LAZR01034532">
    <property type="protein sequence ID" value="KKL45041.1"/>
    <property type="molecule type" value="Genomic_DNA"/>
</dbReference>
<sequence>MDKNIYGFVPLVHAYSGFGEGSVDNDPASLAYGRLRGVRDLLGELTAIKTVLNTLIHKYAHKSLDLIYDPAIGTPTGDIGKDYSREMNAFNKIGLPTGATLTVAQDQLPDEQLFRHYFDIEAEIDQEDPLGRIGTAIGTSGRQQLDAKESALRRYDSIVESAAHAFEVAFGNSLRIMENLPKMRPEILKKADIGGMYVVSLELKADDPIDNDRKASLGASLYEKGQIDLHTNLTKYQGYDDAEADDIEDNLLAERVLSSEAVIAILGKQVIEEAGMSDQLAALEEEVRLAEAAPKTASRPSEVQTKRGREELDNLNQRGIRQRPG</sequence>
<feature type="region of interest" description="Disordered" evidence="1">
    <location>
        <begin position="291"/>
        <end position="325"/>
    </location>
</feature>
<comment type="caution">
    <text evidence="2">The sequence shown here is derived from an EMBL/GenBank/DDBJ whole genome shotgun (WGS) entry which is preliminary data.</text>
</comment>
<evidence type="ECO:0000256" key="1">
    <source>
        <dbReference type="SAM" id="MobiDB-lite"/>
    </source>
</evidence>